<evidence type="ECO:0000313" key="2">
    <source>
        <dbReference type="EMBL" id="ADO77251.1"/>
    </source>
</evidence>
<gene>
    <name evidence="2" type="ordered locus">Hprae_1100</name>
</gene>
<reference evidence="3" key="1">
    <citation type="submission" date="2010-10" db="EMBL/GenBank/DDBJ databases">
        <title>The complete genome of Halanaerobium praevalens DSM 2228.</title>
        <authorList>
            <consortium name="US DOE Joint Genome Institute (JGI-PGF)"/>
            <person name="Lucas S."/>
            <person name="Copeland A."/>
            <person name="Lapidus A."/>
            <person name="Glavina del Rio T."/>
            <person name="Dalin E."/>
            <person name="Tice H."/>
            <person name="Bruce D."/>
            <person name="Goodwin L."/>
            <person name="Pitluck S."/>
            <person name="Kyrpides N."/>
            <person name="Mavromatis K."/>
            <person name="Ivanova N."/>
            <person name="Ovchinnikova G."/>
            <person name="Chertkov O."/>
            <person name="Detter J.C."/>
            <person name="Han C."/>
            <person name="Larimer F."/>
            <person name="Land M."/>
            <person name="Hauser L."/>
            <person name="Markowitz V."/>
            <person name="Cheng J.-F."/>
            <person name="Hugenholtz P."/>
            <person name="Woyke T."/>
            <person name="Wu D."/>
            <person name="Tindall B."/>
            <person name="Pomrenke H.G."/>
            <person name="Brambilla E."/>
            <person name="Klenk H.-P."/>
            <person name="Eisen J.A."/>
        </authorList>
    </citation>
    <scope>NUCLEOTIDE SEQUENCE [LARGE SCALE GENOMIC DNA]</scope>
    <source>
        <strain evidence="3">ATCC 33744 / DSM 2228 / GSL</strain>
    </source>
</reference>
<proteinExistence type="predicted"/>
<keyword evidence="1" id="KW-0812">Transmembrane</keyword>
<feature type="transmembrane region" description="Helical" evidence="1">
    <location>
        <begin position="88"/>
        <end position="106"/>
    </location>
</feature>
<dbReference type="STRING" id="572479.Hprae_1100"/>
<dbReference type="eggNOG" id="ENOG5033397">
    <property type="taxonomic scope" value="Bacteria"/>
</dbReference>
<feature type="transmembrane region" description="Helical" evidence="1">
    <location>
        <begin position="12"/>
        <end position="33"/>
    </location>
</feature>
<dbReference type="EMBL" id="CP002175">
    <property type="protein sequence ID" value="ADO77251.1"/>
    <property type="molecule type" value="Genomic_DNA"/>
</dbReference>
<dbReference type="PATRIC" id="fig|572479.3.peg.1113"/>
<dbReference type="KEGG" id="hpk:Hprae_1100"/>
<sequence length="156" mass="18603">MLKPSKKLVYFTIRFILVYVLTYIFIGVIFMNFENYASAFIQIEEFSNFRDPAAKIIQWAPFFQIFRAAFFAFILYPFYQIIIKSDYNWLKLFCLIWGFSLVGAVAPIPGSIEGFIYTDLSLTEHLIRIPEVTIQIFVFSWFFAKWENRTERDYSQ</sequence>
<keyword evidence="3" id="KW-1185">Reference proteome</keyword>
<dbReference type="OrthoDB" id="306518at2"/>
<dbReference type="RefSeq" id="WP_014553281.1">
    <property type="nucleotide sequence ID" value="NC_017455.1"/>
</dbReference>
<feature type="transmembrane region" description="Helical" evidence="1">
    <location>
        <begin position="126"/>
        <end position="144"/>
    </location>
</feature>
<dbReference type="AlphaFoldDB" id="E3DLQ4"/>
<evidence type="ECO:0000256" key="1">
    <source>
        <dbReference type="SAM" id="Phobius"/>
    </source>
</evidence>
<evidence type="ECO:0000313" key="3">
    <source>
        <dbReference type="Proteomes" id="UP000006866"/>
    </source>
</evidence>
<feature type="transmembrane region" description="Helical" evidence="1">
    <location>
        <begin position="56"/>
        <end position="76"/>
    </location>
</feature>
<dbReference type="HOGENOM" id="CLU_127690_0_0_9"/>
<keyword evidence="1" id="KW-0472">Membrane</keyword>
<organism evidence="2 3">
    <name type="scientific">Halanaerobium praevalens (strain ATCC 33744 / DSM 2228 / GSL)</name>
    <dbReference type="NCBI Taxonomy" id="572479"/>
    <lineage>
        <taxon>Bacteria</taxon>
        <taxon>Bacillati</taxon>
        <taxon>Bacillota</taxon>
        <taxon>Clostridia</taxon>
        <taxon>Halanaerobiales</taxon>
        <taxon>Halanaerobiaceae</taxon>
        <taxon>Halanaerobium</taxon>
    </lineage>
</organism>
<accession>E3DLQ4</accession>
<keyword evidence="1" id="KW-1133">Transmembrane helix</keyword>
<name>E3DLQ4_HALPG</name>
<protein>
    <submittedName>
        <fullName evidence="2">Uncharacterized protein</fullName>
    </submittedName>
</protein>
<dbReference type="Proteomes" id="UP000006866">
    <property type="component" value="Chromosome"/>
</dbReference>
<reference evidence="2 3" key="2">
    <citation type="journal article" date="2011" name="Stand. Genomic Sci.">
        <title>Complete genome sequence of the extremely halophilic Halanaerobium praevalens type strain (GSL).</title>
        <authorList>
            <person name="Ivanova N."/>
            <person name="Sikorski J."/>
            <person name="Chertkov O."/>
            <person name="Nolan M."/>
            <person name="Lucas S."/>
            <person name="Hammon N."/>
            <person name="Deshpande S."/>
            <person name="Cheng J.F."/>
            <person name="Tapia R."/>
            <person name="Han C."/>
            <person name="Goodwin L."/>
            <person name="Pitluck S."/>
            <person name="Huntemann M."/>
            <person name="Liolios K."/>
            <person name="Pagani I."/>
            <person name="Mavromatis K."/>
            <person name="Ovchinikova G."/>
            <person name="Pati A."/>
            <person name="Chen A."/>
            <person name="Palaniappan K."/>
            <person name="Land M."/>
            <person name="Hauser L."/>
            <person name="Brambilla E.M."/>
            <person name="Kannan K.P."/>
            <person name="Rohde M."/>
            <person name="Tindall B.J."/>
            <person name="Goker M."/>
            <person name="Detter J.C."/>
            <person name="Woyke T."/>
            <person name="Bristow J."/>
            <person name="Eisen J.A."/>
            <person name="Markowitz V."/>
            <person name="Hugenholtz P."/>
            <person name="Kyrpides N.C."/>
            <person name="Klenk H.P."/>
            <person name="Lapidus A."/>
        </authorList>
    </citation>
    <scope>NUCLEOTIDE SEQUENCE [LARGE SCALE GENOMIC DNA]</scope>
    <source>
        <strain evidence="3">ATCC 33744 / DSM 2228 / GSL</strain>
    </source>
</reference>